<accession>A0A9Q1FC42</accession>
<evidence type="ECO:0000256" key="1">
    <source>
        <dbReference type="SAM" id="MobiDB-lite"/>
    </source>
</evidence>
<feature type="region of interest" description="Disordered" evidence="1">
    <location>
        <begin position="76"/>
        <end position="95"/>
    </location>
</feature>
<reference evidence="2" key="1">
    <citation type="journal article" date="2023" name="Science">
        <title>Genome structures resolve the early diversification of teleost fishes.</title>
        <authorList>
            <person name="Parey E."/>
            <person name="Louis A."/>
            <person name="Montfort J."/>
            <person name="Bouchez O."/>
            <person name="Roques C."/>
            <person name="Iampietro C."/>
            <person name="Lluch J."/>
            <person name="Castinel A."/>
            <person name="Donnadieu C."/>
            <person name="Desvignes T."/>
            <person name="Floi Bucao C."/>
            <person name="Jouanno E."/>
            <person name="Wen M."/>
            <person name="Mejri S."/>
            <person name="Dirks R."/>
            <person name="Jansen H."/>
            <person name="Henkel C."/>
            <person name="Chen W.J."/>
            <person name="Zahm M."/>
            <person name="Cabau C."/>
            <person name="Klopp C."/>
            <person name="Thompson A.W."/>
            <person name="Robinson-Rechavi M."/>
            <person name="Braasch I."/>
            <person name="Lecointre G."/>
            <person name="Bobe J."/>
            <person name="Postlethwait J.H."/>
            <person name="Berthelot C."/>
            <person name="Roest Crollius H."/>
            <person name="Guiguen Y."/>
        </authorList>
    </citation>
    <scope>NUCLEOTIDE SEQUENCE</scope>
    <source>
        <strain evidence="2">WJC10195</strain>
    </source>
</reference>
<proteinExistence type="predicted"/>
<feature type="region of interest" description="Disordered" evidence="1">
    <location>
        <begin position="1"/>
        <end position="22"/>
    </location>
</feature>
<organism evidence="2 3">
    <name type="scientific">Synaphobranchus kaupii</name>
    <name type="common">Kaup's arrowtooth eel</name>
    <dbReference type="NCBI Taxonomy" id="118154"/>
    <lineage>
        <taxon>Eukaryota</taxon>
        <taxon>Metazoa</taxon>
        <taxon>Chordata</taxon>
        <taxon>Craniata</taxon>
        <taxon>Vertebrata</taxon>
        <taxon>Euteleostomi</taxon>
        <taxon>Actinopterygii</taxon>
        <taxon>Neopterygii</taxon>
        <taxon>Teleostei</taxon>
        <taxon>Anguilliformes</taxon>
        <taxon>Synaphobranchidae</taxon>
        <taxon>Synaphobranchus</taxon>
    </lineage>
</organism>
<dbReference type="AlphaFoldDB" id="A0A9Q1FC42"/>
<evidence type="ECO:0000313" key="3">
    <source>
        <dbReference type="Proteomes" id="UP001152622"/>
    </source>
</evidence>
<evidence type="ECO:0000313" key="2">
    <source>
        <dbReference type="EMBL" id="KAJ8355444.1"/>
    </source>
</evidence>
<name>A0A9Q1FC42_SYNKA</name>
<protein>
    <submittedName>
        <fullName evidence="2">Uncharacterized protein</fullName>
    </submittedName>
</protein>
<comment type="caution">
    <text evidence="2">The sequence shown here is derived from an EMBL/GenBank/DDBJ whole genome shotgun (WGS) entry which is preliminary data.</text>
</comment>
<sequence length="95" mass="10407">MAGNPWRNRVHPHHTPQNTQHRTACYRTGHHGDLSKGSAWSPIRDMPLSDSPAQPVWFIPVCSGLPDAQLCRGAFTAPGNGHGDVRFGRMSPAEI</sequence>
<gene>
    <name evidence="2" type="ORF">SKAU_G00182380</name>
</gene>
<dbReference type="EMBL" id="JAINUF010000006">
    <property type="protein sequence ID" value="KAJ8355444.1"/>
    <property type="molecule type" value="Genomic_DNA"/>
</dbReference>
<feature type="region of interest" description="Disordered" evidence="1">
    <location>
        <begin position="27"/>
        <end position="46"/>
    </location>
</feature>
<keyword evidence="3" id="KW-1185">Reference proteome</keyword>
<dbReference type="Proteomes" id="UP001152622">
    <property type="component" value="Chromosome 6"/>
</dbReference>